<sequence length="85" mass="9973">MEPSSNSFVNIKSKKDLSEDISFSSDTGENIRLEFLSRLPEMKEWHKFRLCNVPSAEADRVLEEIQKIPYVEEAYVDKPRLRAKR</sequence>
<gene>
    <name evidence="1" type="ORF">INT44_001307</name>
</gene>
<accession>A0A8H7Q9Y3</accession>
<comment type="caution">
    <text evidence="1">The sequence shown here is derived from an EMBL/GenBank/DDBJ whole genome shotgun (WGS) entry which is preliminary data.</text>
</comment>
<evidence type="ECO:0000313" key="2">
    <source>
        <dbReference type="Proteomes" id="UP000612746"/>
    </source>
</evidence>
<dbReference type="EMBL" id="JAEPRA010000002">
    <property type="protein sequence ID" value="KAG2188553.1"/>
    <property type="molecule type" value="Genomic_DNA"/>
</dbReference>
<protein>
    <submittedName>
        <fullName evidence="1">Uncharacterized protein</fullName>
    </submittedName>
</protein>
<dbReference type="Proteomes" id="UP000612746">
    <property type="component" value="Unassembled WGS sequence"/>
</dbReference>
<keyword evidence="2" id="KW-1185">Reference proteome</keyword>
<proteinExistence type="predicted"/>
<reference evidence="1" key="1">
    <citation type="submission" date="2020-12" db="EMBL/GenBank/DDBJ databases">
        <title>Metabolic potential, ecology and presence of endohyphal bacteria is reflected in genomic diversity of Mucoromycotina.</title>
        <authorList>
            <person name="Muszewska A."/>
            <person name="Okrasinska A."/>
            <person name="Steczkiewicz K."/>
            <person name="Drgas O."/>
            <person name="Orlowska M."/>
            <person name="Perlinska-Lenart U."/>
            <person name="Aleksandrzak-Piekarczyk T."/>
            <person name="Szatraj K."/>
            <person name="Zielenkiewicz U."/>
            <person name="Pilsyk S."/>
            <person name="Malc E."/>
            <person name="Mieczkowski P."/>
            <person name="Kruszewska J.S."/>
            <person name="Biernat P."/>
            <person name="Pawlowska J."/>
        </authorList>
    </citation>
    <scope>NUCLEOTIDE SEQUENCE</scope>
    <source>
        <strain evidence="1">WA0000051536</strain>
    </source>
</reference>
<evidence type="ECO:0000313" key="1">
    <source>
        <dbReference type="EMBL" id="KAG2188553.1"/>
    </source>
</evidence>
<dbReference type="AlphaFoldDB" id="A0A8H7Q9Y3"/>
<name>A0A8H7Q9Y3_9FUNG</name>
<organism evidence="1 2">
    <name type="scientific">Umbelopsis vinacea</name>
    <dbReference type="NCBI Taxonomy" id="44442"/>
    <lineage>
        <taxon>Eukaryota</taxon>
        <taxon>Fungi</taxon>
        <taxon>Fungi incertae sedis</taxon>
        <taxon>Mucoromycota</taxon>
        <taxon>Mucoromycotina</taxon>
        <taxon>Umbelopsidomycetes</taxon>
        <taxon>Umbelopsidales</taxon>
        <taxon>Umbelopsidaceae</taxon>
        <taxon>Umbelopsis</taxon>
    </lineage>
</organism>